<evidence type="ECO:0000313" key="1">
    <source>
        <dbReference type="EMBL" id="KAF3490272.1"/>
    </source>
</evidence>
<dbReference type="EMBL" id="QGKX02002183">
    <property type="protein sequence ID" value="KAF3490272.1"/>
    <property type="molecule type" value="Genomic_DNA"/>
</dbReference>
<reference evidence="1" key="1">
    <citation type="submission" date="2019-12" db="EMBL/GenBank/DDBJ databases">
        <title>Genome sequencing and annotation of Brassica cretica.</title>
        <authorList>
            <person name="Studholme D.J."/>
            <person name="Sarris P."/>
        </authorList>
    </citation>
    <scope>NUCLEOTIDE SEQUENCE</scope>
    <source>
        <strain evidence="1">PFS-109/04</strain>
        <tissue evidence="1">Leaf</tissue>
    </source>
</reference>
<organism evidence="1 2">
    <name type="scientific">Brassica cretica</name>
    <name type="common">Mustard</name>
    <dbReference type="NCBI Taxonomy" id="69181"/>
    <lineage>
        <taxon>Eukaryota</taxon>
        <taxon>Viridiplantae</taxon>
        <taxon>Streptophyta</taxon>
        <taxon>Embryophyta</taxon>
        <taxon>Tracheophyta</taxon>
        <taxon>Spermatophyta</taxon>
        <taxon>Magnoliopsida</taxon>
        <taxon>eudicotyledons</taxon>
        <taxon>Gunneridae</taxon>
        <taxon>Pentapetalae</taxon>
        <taxon>rosids</taxon>
        <taxon>malvids</taxon>
        <taxon>Brassicales</taxon>
        <taxon>Brassicaceae</taxon>
        <taxon>Brassiceae</taxon>
        <taxon>Brassica</taxon>
    </lineage>
</organism>
<evidence type="ECO:0000313" key="2">
    <source>
        <dbReference type="Proteomes" id="UP000712600"/>
    </source>
</evidence>
<gene>
    <name evidence="1" type="ORF">F2Q69_00051987</name>
</gene>
<dbReference type="Proteomes" id="UP000712600">
    <property type="component" value="Unassembled WGS sequence"/>
</dbReference>
<sequence length="127" mass="14149">MVEPSLNRIDERCGRLGITKLPGNLLDCLECAEVVPNLKEKELLELDGKNPPDPMLADGWAAKPLTCKIHNFLLREASLEIPSLTDSSISVSTKLLELGRVLPLPFIPEINLKDQVKIWEVLVKPNE</sequence>
<dbReference type="AlphaFoldDB" id="A0A8S9N8Y3"/>
<name>A0A8S9N8Y3_BRACR</name>
<accession>A0A8S9N8Y3</accession>
<protein>
    <submittedName>
        <fullName evidence="1">Uncharacterized protein</fullName>
    </submittedName>
</protein>
<proteinExistence type="predicted"/>
<comment type="caution">
    <text evidence="1">The sequence shown here is derived from an EMBL/GenBank/DDBJ whole genome shotgun (WGS) entry which is preliminary data.</text>
</comment>